<dbReference type="SUPFAM" id="SSF46785">
    <property type="entry name" value="Winged helix' DNA-binding domain"/>
    <property type="match status" value="1"/>
</dbReference>
<evidence type="ECO:0000259" key="4">
    <source>
        <dbReference type="PROSITE" id="PS51118"/>
    </source>
</evidence>
<evidence type="ECO:0000313" key="6">
    <source>
        <dbReference type="Proteomes" id="UP000192746"/>
    </source>
</evidence>
<evidence type="ECO:0000256" key="1">
    <source>
        <dbReference type="ARBA" id="ARBA00023015"/>
    </source>
</evidence>
<sequence length="125" mass="14575">MLVSEHLFLFLVFVGFRRKKKMKKSYCPIDTFINVIKGKRKGTIILHLFQGDKRYSELVKLLTDISERMLTKQLKELESDGLINRIVFPEVPPRVEYSLTEMGKKIHPILKGMYKGGILFEDSID</sequence>
<evidence type="ECO:0000256" key="2">
    <source>
        <dbReference type="ARBA" id="ARBA00023125"/>
    </source>
</evidence>
<dbReference type="GO" id="GO:0003677">
    <property type="term" value="F:DNA binding"/>
    <property type="evidence" value="ECO:0007669"/>
    <property type="project" value="UniProtKB-KW"/>
</dbReference>
<dbReference type="PANTHER" id="PTHR33204:SF29">
    <property type="entry name" value="TRANSCRIPTIONAL REGULATOR"/>
    <property type="match status" value="1"/>
</dbReference>
<evidence type="ECO:0000256" key="3">
    <source>
        <dbReference type="ARBA" id="ARBA00023163"/>
    </source>
</evidence>
<proteinExistence type="predicted"/>
<dbReference type="InterPro" id="IPR002577">
    <property type="entry name" value="HTH_HxlR"/>
</dbReference>
<dbReference type="Proteomes" id="UP000192746">
    <property type="component" value="Unassembled WGS sequence"/>
</dbReference>
<organism evidence="5 6">
    <name type="scientific">Zunongwangia atlantica 22II14-10F7</name>
    <dbReference type="NCBI Taxonomy" id="1185767"/>
    <lineage>
        <taxon>Bacteria</taxon>
        <taxon>Pseudomonadati</taxon>
        <taxon>Bacteroidota</taxon>
        <taxon>Flavobacteriia</taxon>
        <taxon>Flavobacteriales</taxon>
        <taxon>Flavobacteriaceae</taxon>
        <taxon>Zunongwangia</taxon>
    </lineage>
</organism>
<dbReference type="InterPro" id="IPR036390">
    <property type="entry name" value="WH_DNA-bd_sf"/>
</dbReference>
<dbReference type="InterPro" id="IPR036388">
    <property type="entry name" value="WH-like_DNA-bd_sf"/>
</dbReference>
<gene>
    <name evidence="5" type="ORF">IIF7_14734</name>
</gene>
<protein>
    <recommendedName>
        <fullName evidence="4">HTH hxlR-type domain-containing protein</fullName>
    </recommendedName>
</protein>
<dbReference type="PROSITE" id="PS51118">
    <property type="entry name" value="HTH_HXLR"/>
    <property type="match status" value="1"/>
</dbReference>
<accession>A0A1Y1T1A8</accession>
<keyword evidence="2" id="KW-0238">DNA-binding</keyword>
<dbReference type="Pfam" id="PF01638">
    <property type="entry name" value="HxlR"/>
    <property type="match status" value="1"/>
</dbReference>
<evidence type="ECO:0000313" key="5">
    <source>
        <dbReference type="EMBL" id="ORL44777.1"/>
    </source>
</evidence>
<keyword evidence="6" id="KW-1185">Reference proteome</keyword>
<name>A0A1Y1T1A8_9FLAO</name>
<dbReference type="Gene3D" id="1.10.10.10">
    <property type="entry name" value="Winged helix-like DNA-binding domain superfamily/Winged helix DNA-binding domain"/>
    <property type="match status" value="1"/>
</dbReference>
<keyword evidence="1" id="KW-0805">Transcription regulation</keyword>
<dbReference type="PANTHER" id="PTHR33204">
    <property type="entry name" value="TRANSCRIPTIONAL REGULATOR, MARR FAMILY"/>
    <property type="match status" value="1"/>
</dbReference>
<comment type="caution">
    <text evidence="5">The sequence shown here is derived from an EMBL/GenBank/DDBJ whole genome shotgun (WGS) entry which is preliminary data.</text>
</comment>
<keyword evidence="3" id="KW-0804">Transcription</keyword>
<dbReference type="AlphaFoldDB" id="A0A1Y1T1A8"/>
<feature type="domain" description="HTH hxlR-type" evidence="4">
    <location>
        <begin position="27"/>
        <end position="125"/>
    </location>
</feature>
<reference evidence="5 6" key="1">
    <citation type="submission" date="2013-04" db="EMBL/GenBank/DDBJ databases">
        <title>Zunongwangia sp. 22II14-10F7 Genome Sequencing.</title>
        <authorList>
            <person name="Lai Q."/>
            <person name="Shao Z."/>
        </authorList>
    </citation>
    <scope>NUCLEOTIDE SEQUENCE [LARGE SCALE GENOMIC DNA]</scope>
    <source>
        <strain evidence="5 6">22II14-10F7</strain>
    </source>
</reference>
<dbReference type="EMBL" id="ARYN01000013">
    <property type="protein sequence ID" value="ORL44777.1"/>
    <property type="molecule type" value="Genomic_DNA"/>
</dbReference>